<feature type="compositionally biased region" description="Low complexity" evidence="1">
    <location>
        <begin position="62"/>
        <end position="76"/>
    </location>
</feature>
<reference evidence="2" key="2">
    <citation type="submission" date="2015-07" db="EMBL/GenBank/DDBJ databases">
        <authorList>
            <person name="Noorani M."/>
        </authorList>
    </citation>
    <scope>NUCLEOTIDE SEQUENCE</scope>
    <source>
        <strain evidence="2">Yugu1</strain>
    </source>
</reference>
<evidence type="ECO:0000256" key="1">
    <source>
        <dbReference type="SAM" id="MobiDB-lite"/>
    </source>
</evidence>
<feature type="compositionally biased region" description="Low complexity" evidence="1">
    <location>
        <begin position="41"/>
        <end position="53"/>
    </location>
</feature>
<sequence length="215" mass="22611">MTCCATTSTTATSPTEDAFIMEPPTDIVASTHLGAAPLEESPSTRSSTSPTTTLLKDDRSTSRSTPTTSTSSSNNSAMRQPPATSVVTIAPDMGTTVTRQRTPTSSPTSTGVASTDCLKAPSRLNLSEASTEDSSGKTTQRIQEEHEVVSPSASTSPTNGTSTTTTTSRTPPVAIQENTPWANDPRRRLPQLHRRLLPPSATLTNGKHAPLPHVQ</sequence>
<protein>
    <submittedName>
        <fullName evidence="2">Uncharacterized protein</fullName>
    </submittedName>
</protein>
<organism evidence="2">
    <name type="scientific">Setaria italica</name>
    <name type="common">Foxtail millet</name>
    <name type="synonym">Panicum italicum</name>
    <dbReference type="NCBI Taxonomy" id="4555"/>
    <lineage>
        <taxon>Eukaryota</taxon>
        <taxon>Viridiplantae</taxon>
        <taxon>Streptophyta</taxon>
        <taxon>Embryophyta</taxon>
        <taxon>Tracheophyta</taxon>
        <taxon>Spermatophyta</taxon>
        <taxon>Magnoliopsida</taxon>
        <taxon>Liliopsida</taxon>
        <taxon>Poales</taxon>
        <taxon>Poaceae</taxon>
        <taxon>PACMAD clade</taxon>
        <taxon>Panicoideae</taxon>
        <taxon>Panicodae</taxon>
        <taxon>Paniceae</taxon>
        <taxon>Cenchrinae</taxon>
        <taxon>Setaria</taxon>
    </lineage>
</organism>
<accession>A0A368SJY9</accession>
<dbReference type="EMBL" id="CM003536">
    <property type="protein sequence ID" value="RCV42727.1"/>
    <property type="molecule type" value="Genomic_DNA"/>
</dbReference>
<dbReference type="AlphaFoldDB" id="A0A368SJY9"/>
<feature type="compositionally biased region" description="Polar residues" evidence="1">
    <location>
        <begin position="124"/>
        <end position="141"/>
    </location>
</feature>
<reference evidence="2" key="1">
    <citation type="journal article" date="2012" name="Nat. Biotechnol.">
        <title>Reference genome sequence of the model plant Setaria.</title>
        <authorList>
            <person name="Bennetzen J.L."/>
            <person name="Schmutz J."/>
            <person name="Wang H."/>
            <person name="Percifield R."/>
            <person name="Hawkins J."/>
            <person name="Pontaroli A.C."/>
            <person name="Estep M."/>
            <person name="Feng L."/>
            <person name="Vaughn J.N."/>
            <person name="Grimwood J."/>
            <person name="Jenkins J."/>
            <person name="Barry K."/>
            <person name="Lindquist E."/>
            <person name="Hellsten U."/>
            <person name="Deshpande S."/>
            <person name="Wang X."/>
            <person name="Wu X."/>
            <person name="Mitros T."/>
            <person name="Triplett J."/>
            <person name="Yang X."/>
            <person name="Ye C.Y."/>
            <person name="Mauro-Herrera M."/>
            <person name="Wang L."/>
            <person name="Li P."/>
            <person name="Sharma M."/>
            <person name="Sharma R."/>
            <person name="Ronald P.C."/>
            <person name="Panaud O."/>
            <person name="Kellogg E.A."/>
            <person name="Brutnell T.P."/>
            <person name="Doust A.N."/>
            <person name="Tuskan G.A."/>
            <person name="Rokhsar D."/>
            <person name="Devos K.M."/>
        </authorList>
    </citation>
    <scope>NUCLEOTIDE SEQUENCE [LARGE SCALE GENOMIC DNA]</scope>
    <source>
        <strain evidence="2">Yugu1</strain>
    </source>
</reference>
<evidence type="ECO:0000313" key="2">
    <source>
        <dbReference type="EMBL" id="RCV42727.1"/>
    </source>
</evidence>
<proteinExistence type="predicted"/>
<feature type="compositionally biased region" description="Low complexity" evidence="1">
    <location>
        <begin position="150"/>
        <end position="172"/>
    </location>
</feature>
<feature type="region of interest" description="Disordered" evidence="1">
    <location>
        <begin position="35"/>
        <end position="215"/>
    </location>
</feature>
<gene>
    <name evidence="2" type="ORF">SETIT_9G239100v2</name>
</gene>
<feature type="compositionally biased region" description="Low complexity" evidence="1">
    <location>
        <begin position="94"/>
        <end position="115"/>
    </location>
</feature>
<name>A0A368SJY9_SETIT</name>